<dbReference type="AlphaFoldDB" id="A0A259TZV3"/>
<evidence type="ECO:0000256" key="1">
    <source>
        <dbReference type="SAM" id="SignalP"/>
    </source>
</evidence>
<reference evidence="2 3" key="1">
    <citation type="submission" date="2016-11" db="EMBL/GenBank/DDBJ databases">
        <title>Study of marine rhodopsin-containing bacteria.</title>
        <authorList>
            <person name="Yoshizawa S."/>
            <person name="Kumagai Y."/>
            <person name="Kogure K."/>
        </authorList>
    </citation>
    <scope>NUCLEOTIDE SEQUENCE [LARGE SCALE GENOMIC DNA]</scope>
    <source>
        <strain evidence="2 3">SG-29</strain>
    </source>
</reference>
<comment type="caution">
    <text evidence="2">The sequence shown here is derived from an EMBL/GenBank/DDBJ whole genome shotgun (WGS) entry which is preliminary data.</text>
</comment>
<feature type="signal peptide" evidence="1">
    <location>
        <begin position="1"/>
        <end position="21"/>
    </location>
</feature>
<dbReference type="Proteomes" id="UP000216446">
    <property type="component" value="Unassembled WGS sequence"/>
</dbReference>
<dbReference type="RefSeq" id="WP_094548126.1">
    <property type="nucleotide sequence ID" value="NZ_MQWB01000001.1"/>
</dbReference>
<keyword evidence="3" id="KW-1185">Reference proteome</keyword>
<gene>
    <name evidence="2" type="ORF">BSZ36_09115</name>
</gene>
<accession>A0A259TZV3</accession>
<evidence type="ECO:0008006" key="4">
    <source>
        <dbReference type="Google" id="ProtNLM"/>
    </source>
</evidence>
<dbReference type="EMBL" id="MQWB01000001">
    <property type="protein sequence ID" value="OZC03118.1"/>
    <property type="molecule type" value="Genomic_DNA"/>
</dbReference>
<evidence type="ECO:0000313" key="3">
    <source>
        <dbReference type="Proteomes" id="UP000216446"/>
    </source>
</evidence>
<dbReference type="InParanoid" id="A0A259TZV3"/>
<name>A0A259TZV3_9BACT</name>
<protein>
    <recommendedName>
        <fullName evidence="4">Outer membrane protein beta-barrel domain-containing protein</fullName>
    </recommendedName>
</protein>
<organism evidence="2 3">
    <name type="scientific">Rubricoccus marinus</name>
    <dbReference type="NCBI Taxonomy" id="716817"/>
    <lineage>
        <taxon>Bacteria</taxon>
        <taxon>Pseudomonadati</taxon>
        <taxon>Rhodothermota</taxon>
        <taxon>Rhodothermia</taxon>
        <taxon>Rhodothermales</taxon>
        <taxon>Rubricoccaceae</taxon>
        <taxon>Rubricoccus</taxon>
    </lineage>
</organism>
<dbReference type="OrthoDB" id="1493815at2"/>
<proteinExistence type="predicted"/>
<sequence length="165" mass="16547">MVLRFALPLLALLLTAVPSSAQNAPARIGIGIDALAIPVRSGDVDPSVGLGIRGRIALPVNADLSAAASLGISTSLASDAVITATPQVSMIVTLPGGENSVRYILGGFGGYVPFSGGGAGPTVHLGFGWAVPLSETSLYFEIDPALVVGSDALTVVVPLRAGVIF</sequence>
<feature type="chain" id="PRO_5013215040" description="Outer membrane protein beta-barrel domain-containing protein" evidence="1">
    <location>
        <begin position="22"/>
        <end position="165"/>
    </location>
</feature>
<evidence type="ECO:0000313" key="2">
    <source>
        <dbReference type="EMBL" id="OZC03118.1"/>
    </source>
</evidence>
<keyword evidence="1" id="KW-0732">Signal</keyword>